<organism evidence="7 8">
    <name type="scientific">Tindallia magadiensis</name>
    <dbReference type="NCBI Taxonomy" id="69895"/>
    <lineage>
        <taxon>Bacteria</taxon>
        <taxon>Bacillati</taxon>
        <taxon>Bacillota</taxon>
        <taxon>Clostridia</taxon>
        <taxon>Peptostreptococcales</taxon>
        <taxon>Tindalliaceae</taxon>
        <taxon>Tindallia</taxon>
    </lineage>
</organism>
<dbReference type="SUPFAM" id="SSF53920">
    <property type="entry name" value="Fe-only hydrogenase"/>
    <property type="match status" value="1"/>
</dbReference>
<keyword evidence="4" id="KW-0411">Iron-sulfur</keyword>
<protein>
    <submittedName>
        <fullName evidence="7">Iron only hydrogenase large subunit, C-terminal domain</fullName>
    </submittedName>
</protein>
<keyword evidence="1" id="KW-0004">4Fe-4S</keyword>
<dbReference type="PANTHER" id="PTHR43560:SF1">
    <property type="entry name" value="ION-TRANSLOCATING OXIDOREDUCTASE COMPLEX SUBUNIT B"/>
    <property type="match status" value="1"/>
</dbReference>
<dbReference type="GO" id="GO:0051539">
    <property type="term" value="F:4 iron, 4 sulfur cluster binding"/>
    <property type="evidence" value="ECO:0007669"/>
    <property type="project" value="UniProtKB-KW"/>
</dbReference>
<proteinExistence type="predicted"/>
<dbReference type="GO" id="GO:0046872">
    <property type="term" value="F:metal ion binding"/>
    <property type="evidence" value="ECO:0007669"/>
    <property type="project" value="UniProtKB-KW"/>
</dbReference>
<dbReference type="InterPro" id="IPR050395">
    <property type="entry name" value="4Fe4S_Ferredoxin_RnfB"/>
</dbReference>
<dbReference type="PANTHER" id="PTHR43560">
    <property type="entry name" value="ION-TRANSLOCATING OXIDOREDUCTASE COMPLEX SUBUNIT B"/>
    <property type="match status" value="1"/>
</dbReference>
<keyword evidence="3" id="KW-0408">Iron</keyword>
<dbReference type="Gene3D" id="3.40.950.10">
    <property type="entry name" value="Fe-only Hydrogenase (Larger Subunit), Chain L, domain 3"/>
    <property type="match status" value="1"/>
</dbReference>
<dbReference type="STRING" id="69895.SAMN05192551_101438"/>
<dbReference type="InterPro" id="IPR017896">
    <property type="entry name" value="4Fe4S_Fe-S-bd"/>
</dbReference>
<dbReference type="SUPFAM" id="SSF54862">
    <property type="entry name" value="4Fe-4S ferredoxins"/>
    <property type="match status" value="1"/>
</dbReference>
<evidence type="ECO:0000256" key="2">
    <source>
        <dbReference type="ARBA" id="ARBA00022723"/>
    </source>
</evidence>
<sequence>MPSRYHPISLNSEKCIGCTNCIKRCPTEAIRVTNEKASVMHEKCINCGVCISVCPYNAFHGVTKGYRGVSNYALKIALVDPIIYSQFPTEISPELILTGIKKSGCSEVYEISKGADVVTKFTQKYLHLQKKTPIISSSCPAIIRLIQLRFPELIHHILPIDSPVEIAAYMAREETMRKYGLKAEEIGIYYSTPCPARISSFLRPLGTQKTNISMSLPIHKVFGLVNRFLKDNAGKTLQRVYPSSEGISWSQVGGQAASLKIDEYMAVDGISNVISVLEEIEYGKMRHLKFLECQACINGCVGGSLNVENPFIAQSRIRVIAKRYQHIKTESSNISPEKFLFTQPIQPLHSTKLDQDLSKALLKLEQVDETLKKLPDIDCGACGAPSCRAFAEDIVQNRAALEECVVLIKKNYFKKGMTLDSF</sequence>
<feature type="domain" description="4Fe-4S ferredoxin-type" evidence="5">
    <location>
        <begin position="36"/>
        <end position="64"/>
    </location>
</feature>
<dbReference type="AlphaFoldDB" id="A0A1I3AVY2"/>
<evidence type="ECO:0000256" key="3">
    <source>
        <dbReference type="ARBA" id="ARBA00023004"/>
    </source>
</evidence>
<dbReference type="EMBL" id="FOQA01000001">
    <property type="protein sequence ID" value="SFH54237.1"/>
    <property type="molecule type" value="Genomic_DNA"/>
</dbReference>
<evidence type="ECO:0000313" key="8">
    <source>
        <dbReference type="Proteomes" id="UP000199287"/>
    </source>
</evidence>
<keyword evidence="2" id="KW-0479">Metal-binding</keyword>
<feature type="domain" description="4Fe-4S" evidence="6">
    <location>
        <begin position="362"/>
        <end position="421"/>
    </location>
</feature>
<dbReference type="Pfam" id="PF04060">
    <property type="entry name" value="FeS"/>
    <property type="match status" value="1"/>
</dbReference>
<name>A0A1I3AVY2_9FIRM</name>
<dbReference type="InterPro" id="IPR017900">
    <property type="entry name" value="4Fe4S_Fe_S_CS"/>
</dbReference>
<gene>
    <name evidence="7" type="ORF">SAMN05192551_101438</name>
</gene>
<feature type="domain" description="4Fe-4S ferredoxin-type" evidence="5">
    <location>
        <begin position="6"/>
        <end position="35"/>
    </location>
</feature>
<dbReference type="Gene3D" id="3.30.70.20">
    <property type="match status" value="1"/>
</dbReference>
<evidence type="ECO:0000259" key="5">
    <source>
        <dbReference type="PROSITE" id="PS51379"/>
    </source>
</evidence>
<dbReference type="InterPro" id="IPR009016">
    <property type="entry name" value="Fe_hydrogenase"/>
</dbReference>
<dbReference type="PROSITE" id="PS51379">
    <property type="entry name" value="4FE4S_FER_2"/>
    <property type="match status" value="2"/>
</dbReference>
<dbReference type="Pfam" id="PF13237">
    <property type="entry name" value="Fer4_10"/>
    <property type="match status" value="1"/>
</dbReference>
<dbReference type="InterPro" id="IPR004108">
    <property type="entry name" value="Fe_hydrogenase_lsu_C"/>
</dbReference>
<evidence type="ECO:0000313" key="7">
    <source>
        <dbReference type="EMBL" id="SFH54237.1"/>
    </source>
</evidence>
<dbReference type="RefSeq" id="WP_093369172.1">
    <property type="nucleotide sequence ID" value="NZ_FOQA01000001.1"/>
</dbReference>
<dbReference type="OrthoDB" id="9798098at2"/>
<keyword evidence="8" id="KW-1185">Reference proteome</keyword>
<accession>A0A1I3AVY2</accession>
<reference evidence="8" key="1">
    <citation type="submission" date="2016-10" db="EMBL/GenBank/DDBJ databases">
        <authorList>
            <person name="Varghese N."/>
            <person name="Submissions S."/>
        </authorList>
    </citation>
    <scope>NUCLEOTIDE SEQUENCE [LARGE SCALE GENOMIC DNA]</scope>
    <source>
        <strain evidence="8">Z-7934</strain>
    </source>
</reference>
<evidence type="ECO:0000256" key="1">
    <source>
        <dbReference type="ARBA" id="ARBA00022485"/>
    </source>
</evidence>
<dbReference type="PROSITE" id="PS51656">
    <property type="entry name" value="4FE4S"/>
    <property type="match status" value="1"/>
</dbReference>
<evidence type="ECO:0000256" key="4">
    <source>
        <dbReference type="ARBA" id="ARBA00023014"/>
    </source>
</evidence>
<dbReference type="Proteomes" id="UP000199287">
    <property type="component" value="Unassembled WGS sequence"/>
</dbReference>
<evidence type="ECO:0000259" key="6">
    <source>
        <dbReference type="PROSITE" id="PS51656"/>
    </source>
</evidence>
<dbReference type="InterPro" id="IPR007202">
    <property type="entry name" value="4Fe-4S_dom"/>
</dbReference>
<dbReference type="PROSITE" id="PS00198">
    <property type="entry name" value="4FE4S_FER_1"/>
    <property type="match status" value="1"/>
</dbReference>
<dbReference type="Gene3D" id="1.10.15.40">
    <property type="entry name" value="Electron transport complex subunit B, putative Fe-S cluster"/>
    <property type="match status" value="1"/>
</dbReference>
<dbReference type="Pfam" id="PF02906">
    <property type="entry name" value="Fe_hyd_lg_C"/>
    <property type="match status" value="2"/>
</dbReference>